<evidence type="ECO:0000256" key="1">
    <source>
        <dbReference type="SAM" id="MobiDB-lite"/>
    </source>
</evidence>
<dbReference type="Proteomes" id="UP000054485">
    <property type="component" value="Unassembled WGS sequence"/>
</dbReference>
<sequence length="560" mass="63133">MAGYKQDLKRRKSENNKRYYQKRKQLELQDPKLAEAEKERKKRNQRDKRAKDRSKAKEDGLWPIVQDLTDGAPTSEQGIVAQLHHTDSSEALPKANVVRWPNGQTTALPTVIRNGRNTCEGDAKYVRHLASLPLSIPGSHYVEHIDPMGMKDADIVQRVEATLRSGRCAVVRGATQPGPEKVTAEYLVECGIPPWLHTTHHDMEQRAMGKAHPCIDSTVDRLLSGADDPNELRCALEIPLLTCALPRTFQLLDHAFVCAWAQTPCIFPETRVHPDLLLYRRWANIYQGGALSLPRHTSNGFAASFSVVGGTNFFVIYRLKNRFLNRDLTTDQFLTLCEIDYDRPQLPDGIQAEIVDLRPGDILSVFTKYLCARELNSYRFMPPGQFYARYAGPLTYEEVNTFLRYDTMHLSEWSLYLDSFHGTTYSGQKRELESIFATLRRMAVALPYIPFKTYLRPTVALALMILDPGPYKFNPQRFSSETPPPFNKEDADAASGCKFESKDCVDGAIEIARSVLLHLELEIEGAASVIDDSAWDVVGDPLQLETAWGNSNAIKSDDGL</sequence>
<dbReference type="HOGENOM" id="CLU_503606_0_0_1"/>
<organism evidence="2 3">
    <name type="scientific">Suillus luteus UH-Slu-Lm8-n1</name>
    <dbReference type="NCBI Taxonomy" id="930992"/>
    <lineage>
        <taxon>Eukaryota</taxon>
        <taxon>Fungi</taxon>
        <taxon>Dikarya</taxon>
        <taxon>Basidiomycota</taxon>
        <taxon>Agaricomycotina</taxon>
        <taxon>Agaricomycetes</taxon>
        <taxon>Agaricomycetidae</taxon>
        <taxon>Boletales</taxon>
        <taxon>Suillineae</taxon>
        <taxon>Suillaceae</taxon>
        <taxon>Suillus</taxon>
    </lineage>
</organism>
<keyword evidence="3" id="KW-1185">Reference proteome</keyword>
<gene>
    <name evidence="2" type="ORF">CY34DRAFT_807954</name>
</gene>
<reference evidence="2 3" key="1">
    <citation type="submission" date="2014-04" db="EMBL/GenBank/DDBJ databases">
        <authorList>
            <consortium name="DOE Joint Genome Institute"/>
            <person name="Kuo A."/>
            <person name="Ruytinx J."/>
            <person name="Rineau F."/>
            <person name="Colpaert J."/>
            <person name="Kohler A."/>
            <person name="Nagy L.G."/>
            <person name="Floudas D."/>
            <person name="Copeland A."/>
            <person name="Barry K.W."/>
            <person name="Cichocki N."/>
            <person name="Veneault-Fourrey C."/>
            <person name="LaButti K."/>
            <person name="Lindquist E.A."/>
            <person name="Lipzen A."/>
            <person name="Lundell T."/>
            <person name="Morin E."/>
            <person name="Murat C."/>
            <person name="Sun H."/>
            <person name="Tunlid A."/>
            <person name="Henrissat B."/>
            <person name="Grigoriev I.V."/>
            <person name="Hibbett D.S."/>
            <person name="Martin F."/>
            <person name="Nordberg H.P."/>
            <person name="Cantor M.N."/>
            <person name="Hua S.X."/>
        </authorList>
    </citation>
    <scope>NUCLEOTIDE SEQUENCE [LARGE SCALE GENOMIC DNA]</scope>
    <source>
        <strain evidence="2 3">UH-Slu-Lm8-n1</strain>
    </source>
</reference>
<dbReference type="EMBL" id="KN835331">
    <property type="protein sequence ID" value="KIK39726.1"/>
    <property type="molecule type" value="Genomic_DNA"/>
</dbReference>
<dbReference type="OrthoDB" id="2606279at2759"/>
<dbReference type="AlphaFoldDB" id="A0A0D0ADD7"/>
<feature type="compositionally biased region" description="Basic and acidic residues" evidence="1">
    <location>
        <begin position="47"/>
        <end position="60"/>
    </location>
</feature>
<dbReference type="STRING" id="930992.A0A0D0ADD7"/>
<evidence type="ECO:0000313" key="2">
    <source>
        <dbReference type="EMBL" id="KIK39726.1"/>
    </source>
</evidence>
<reference evidence="3" key="2">
    <citation type="submission" date="2015-01" db="EMBL/GenBank/DDBJ databases">
        <title>Evolutionary Origins and Diversification of the Mycorrhizal Mutualists.</title>
        <authorList>
            <consortium name="DOE Joint Genome Institute"/>
            <consortium name="Mycorrhizal Genomics Consortium"/>
            <person name="Kohler A."/>
            <person name="Kuo A."/>
            <person name="Nagy L.G."/>
            <person name="Floudas D."/>
            <person name="Copeland A."/>
            <person name="Barry K.W."/>
            <person name="Cichocki N."/>
            <person name="Veneault-Fourrey C."/>
            <person name="LaButti K."/>
            <person name="Lindquist E.A."/>
            <person name="Lipzen A."/>
            <person name="Lundell T."/>
            <person name="Morin E."/>
            <person name="Murat C."/>
            <person name="Riley R."/>
            <person name="Ohm R."/>
            <person name="Sun H."/>
            <person name="Tunlid A."/>
            <person name="Henrissat B."/>
            <person name="Grigoriev I.V."/>
            <person name="Hibbett D.S."/>
            <person name="Martin F."/>
        </authorList>
    </citation>
    <scope>NUCLEOTIDE SEQUENCE [LARGE SCALE GENOMIC DNA]</scope>
    <source>
        <strain evidence="3">UH-Slu-Lm8-n1</strain>
    </source>
</reference>
<feature type="region of interest" description="Disordered" evidence="1">
    <location>
        <begin position="1"/>
        <end position="68"/>
    </location>
</feature>
<dbReference type="InParanoid" id="A0A0D0ADD7"/>
<proteinExistence type="predicted"/>
<evidence type="ECO:0000313" key="3">
    <source>
        <dbReference type="Proteomes" id="UP000054485"/>
    </source>
</evidence>
<accession>A0A0D0ADD7</accession>
<name>A0A0D0ADD7_9AGAM</name>
<feature type="compositionally biased region" description="Basic and acidic residues" evidence="1">
    <location>
        <begin position="24"/>
        <end position="39"/>
    </location>
</feature>
<protein>
    <submittedName>
        <fullName evidence="2">Uncharacterized protein</fullName>
    </submittedName>
</protein>